<proteinExistence type="predicted"/>
<dbReference type="Proteomes" id="UP001501074">
    <property type="component" value="Unassembled WGS sequence"/>
</dbReference>
<reference evidence="2" key="1">
    <citation type="journal article" date="2019" name="Int. J. Syst. Evol. Microbiol.">
        <title>The Global Catalogue of Microorganisms (GCM) 10K type strain sequencing project: providing services to taxonomists for standard genome sequencing and annotation.</title>
        <authorList>
            <consortium name="The Broad Institute Genomics Platform"/>
            <consortium name="The Broad Institute Genome Sequencing Center for Infectious Disease"/>
            <person name="Wu L."/>
            <person name="Ma J."/>
        </authorList>
    </citation>
    <scope>NUCLEOTIDE SEQUENCE [LARGE SCALE GENOMIC DNA]</scope>
    <source>
        <strain evidence="2">JCM 16902</strain>
    </source>
</reference>
<dbReference type="EMBL" id="BAAAZO010000002">
    <property type="protein sequence ID" value="GAA3600507.1"/>
    <property type="molecule type" value="Genomic_DNA"/>
</dbReference>
<sequence length="62" mass="6516">MGDGFPAFAGEQAECGTQHVVAGAADTWIDYWGWWFGGTGMGIADGVHGGLQSLWVNGQICQ</sequence>
<protein>
    <submittedName>
        <fullName evidence="1">Uncharacterized protein</fullName>
    </submittedName>
</protein>
<name>A0ABP6Z753_9ACTN</name>
<organism evidence="1 2">
    <name type="scientific">Kineosporia mesophila</name>
    <dbReference type="NCBI Taxonomy" id="566012"/>
    <lineage>
        <taxon>Bacteria</taxon>
        <taxon>Bacillati</taxon>
        <taxon>Actinomycetota</taxon>
        <taxon>Actinomycetes</taxon>
        <taxon>Kineosporiales</taxon>
        <taxon>Kineosporiaceae</taxon>
        <taxon>Kineosporia</taxon>
    </lineage>
</organism>
<keyword evidence="2" id="KW-1185">Reference proteome</keyword>
<accession>A0ABP6Z753</accession>
<comment type="caution">
    <text evidence="1">The sequence shown here is derived from an EMBL/GenBank/DDBJ whole genome shotgun (WGS) entry which is preliminary data.</text>
</comment>
<evidence type="ECO:0000313" key="2">
    <source>
        <dbReference type="Proteomes" id="UP001501074"/>
    </source>
</evidence>
<gene>
    <name evidence="1" type="ORF">GCM10022223_15140</name>
</gene>
<evidence type="ECO:0000313" key="1">
    <source>
        <dbReference type="EMBL" id="GAA3600507.1"/>
    </source>
</evidence>